<evidence type="ECO:0000313" key="2">
    <source>
        <dbReference type="EMBL" id="GMN65020.1"/>
    </source>
</evidence>
<gene>
    <name evidence="2" type="ORF">TIFTF001_034099</name>
</gene>
<dbReference type="AlphaFoldDB" id="A0AA88E250"/>
<protein>
    <submittedName>
        <fullName evidence="2">Uncharacterized protein</fullName>
    </submittedName>
</protein>
<evidence type="ECO:0000256" key="1">
    <source>
        <dbReference type="SAM" id="MobiDB-lite"/>
    </source>
</evidence>
<sequence length="246" mass="28154">MRSSRLHGGLLCHGGYLLIPDRSPRRIQDTRRRRASVPGPNDLPSRPPPSYVTLSIEFFRAGLRLSLHPFLSRALVRLNVAPMQLNANAYRILVSCYILWKMTFGFELPFRAFQNLFRMKSAPSSAGSYYFQGYKGTFNSGCPDSDKQFKHLWFYAGGRWLRSGPLYDEVLLRERVPVSFRDGYVWTRRPHTGTNNLVGISTLKETSDPERNQSRLLSHKSLQKYKWIGQASSDEDLLDRPGVTAP</sequence>
<organism evidence="2 3">
    <name type="scientific">Ficus carica</name>
    <name type="common">Common fig</name>
    <dbReference type="NCBI Taxonomy" id="3494"/>
    <lineage>
        <taxon>Eukaryota</taxon>
        <taxon>Viridiplantae</taxon>
        <taxon>Streptophyta</taxon>
        <taxon>Embryophyta</taxon>
        <taxon>Tracheophyta</taxon>
        <taxon>Spermatophyta</taxon>
        <taxon>Magnoliopsida</taxon>
        <taxon>eudicotyledons</taxon>
        <taxon>Gunneridae</taxon>
        <taxon>Pentapetalae</taxon>
        <taxon>rosids</taxon>
        <taxon>fabids</taxon>
        <taxon>Rosales</taxon>
        <taxon>Moraceae</taxon>
        <taxon>Ficeae</taxon>
        <taxon>Ficus</taxon>
    </lineage>
</organism>
<accession>A0AA88E250</accession>
<dbReference type="EMBL" id="BTGU01000207">
    <property type="protein sequence ID" value="GMN65020.1"/>
    <property type="molecule type" value="Genomic_DNA"/>
</dbReference>
<reference evidence="2" key="1">
    <citation type="submission" date="2023-07" db="EMBL/GenBank/DDBJ databases">
        <title>draft genome sequence of fig (Ficus carica).</title>
        <authorList>
            <person name="Takahashi T."/>
            <person name="Nishimura K."/>
        </authorList>
    </citation>
    <scope>NUCLEOTIDE SEQUENCE</scope>
</reference>
<name>A0AA88E250_FICCA</name>
<evidence type="ECO:0000313" key="3">
    <source>
        <dbReference type="Proteomes" id="UP001187192"/>
    </source>
</evidence>
<feature type="region of interest" description="Disordered" evidence="1">
    <location>
        <begin position="27"/>
        <end position="48"/>
    </location>
</feature>
<keyword evidence="3" id="KW-1185">Reference proteome</keyword>
<dbReference type="Proteomes" id="UP001187192">
    <property type="component" value="Unassembled WGS sequence"/>
</dbReference>
<proteinExistence type="predicted"/>
<comment type="caution">
    <text evidence="2">The sequence shown here is derived from an EMBL/GenBank/DDBJ whole genome shotgun (WGS) entry which is preliminary data.</text>
</comment>